<name>A0A6A6DCG9_9PEZI</name>
<feature type="region of interest" description="Disordered" evidence="2">
    <location>
        <begin position="350"/>
        <end position="409"/>
    </location>
</feature>
<evidence type="ECO:0000259" key="3">
    <source>
        <dbReference type="Pfam" id="PF00144"/>
    </source>
</evidence>
<dbReference type="InterPro" id="IPR012338">
    <property type="entry name" value="Beta-lactam/transpept-like"/>
</dbReference>
<sequence>MDFFYSQRFPSHVEGLMNQHHVPASVEPPKLCTADTLFDIASCSKSLTAASVALLVDDNENYPEVQYDTIMSNLLPDDFVMPDVGYTEGVTVQDILSHRTGMAAHNSSYLSPRAAQPDDARSITRNLRNLPMAAPIRAKYIYCNMMYTVATYLVEVKSKQSFSDFLQKHFFRPLDMQSTSLQPESARAKGFGDRIATGYCWKKNSATYHGFQSPDCPESQGAGSIITSVNDFIKWVKALMNCQGPISDKVYQDLVRMRTIINPNTRWLKPHTSPAVYAAGVEIYYYRGHMIIGHNGVTSGFGSRFFFLPNFKFGAVLMGNSTGASTVATILARELIDEVLKVPEAERSYRNKTKKMHSSVKGNVVASPKDQAKDEGRDQSKNKSNDKSKDKENMPQIRKSRSKNSHPQEIPLNAYIGKYRHPGYHTLTVQVRGDKLFIDATDRSMGFTLTFHHVSEQTKYSAHLSDLLEGGDDPVPAEFIFEDGRAGKLGLQLESALKEMIWFDRVDDS</sequence>
<accession>A0A6A6DCG9</accession>
<dbReference type="Pfam" id="PF00144">
    <property type="entry name" value="Beta-lactamase"/>
    <property type="match status" value="1"/>
</dbReference>
<gene>
    <name evidence="5" type="ORF">K469DRAFT_742773</name>
</gene>
<evidence type="ECO:0000259" key="4">
    <source>
        <dbReference type="Pfam" id="PF11954"/>
    </source>
</evidence>
<feature type="domain" description="Peptidase S12 Pab87-related C-terminal" evidence="4">
    <location>
        <begin position="404"/>
        <end position="504"/>
    </location>
</feature>
<evidence type="ECO:0000313" key="5">
    <source>
        <dbReference type="EMBL" id="KAF2176825.1"/>
    </source>
</evidence>
<dbReference type="AlphaFoldDB" id="A0A6A6DCG9"/>
<evidence type="ECO:0000313" key="6">
    <source>
        <dbReference type="Proteomes" id="UP000800200"/>
    </source>
</evidence>
<dbReference type="Gene3D" id="3.40.710.10">
    <property type="entry name" value="DD-peptidase/beta-lactamase superfamily"/>
    <property type="match status" value="1"/>
</dbReference>
<dbReference type="InterPro" id="IPR050491">
    <property type="entry name" value="AmpC-like"/>
</dbReference>
<comment type="similarity">
    <text evidence="1">Belongs to the peptidase S12 family.</text>
</comment>
<dbReference type="PANTHER" id="PTHR46825:SF9">
    <property type="entry name" value="BETA-LACTAMASE-RELATED DOMAIN-CONTAINING PROTEIN"/>
    <property type="match status" value="1"/>
</dbReference>
<dbReference type="SUPFAM" id="SSF56601">
    <property type="entry name" value="beta-lactamase/transpeptidase-like"/>
    <property type="match status" value="1"/>
</dbReference>
<dbReference type="Gene3D" id="2.40.128.600">
    <property type="match status" value="1"/>
</dbReference>
<dbReference type="OrthoDB" id="5946976at2759"/>
<reference evidence="5" key="1">
    <citation type="journal article" date="2020" name="Stud. Mycol.">
        <title>101 Dothideomycetes genomes: a test case for predicting lifestyles and emergence of pathogens.</title>
        <authorList>
            <person name="Haridas S."/>
            <person name="Albert R."/>
            <person name="Binder M."/>
            <person name="Bloem J."/>
            <person name="Labutti K."/>
            <person name="Salamov A."/>
            <person name="Andreopoulos B."/>
            <person name="Baker S."/>
            <person name="Barry K."/>
            <person name="Bills G."/>
            <person name="Bluhm B."/>
            <person name="Cannon C."/>
            <person name="Castanera R."/>
            <person name="Culley D."/>
            <person name="Daum C."/>
            <person name="Ezra D."/>
            <person name="Gonzalez J."/>
            <person name="Henrissat B."/>
            <person name="Kuo A."/>
            <person name="Liang C."/>
            <person name="Lipzen A."/>
            <person name="Lutzoni F."/>
            <person name="Magnuson J."/>
            <person name="Mondo S."/>
            <person name="Nolan M."/>
            <person name="Ohm R."/>
            <person name="Pangilinan J."/>
            <person name="Park H.-J."/>
            <person name="Ramirez L."/>
            <person name="Alfaro M."/>
            <person name="Sun H."/>
            <person name="Tritt A."/>
            <person name="Yoshinaga Y."/>
            <person name="Zwiers L.-H."/>
            <person name="Turgeon B."/>
            <person name="Goodwin S."/>
            <person name="Spatafora J."/>
            <person name="Crous P."/>
            <person name="Grigoriev I."/>
        </authorList>
    </citation>
    <scope>NUCLEOTIDE SEQUENCE</scope>
    <source>
        <strain evidence="5">CBS 207.26</strain>
    </source>
</reference>
<dbReference type="InterPro" id="IPR001466">
    <property type="entry name" value="Beta-lactam-related"/>
</dbReference>
<evidence type="ECO:0000256" key="1">
    <source>
        <dbReference type="ARBA" id="ARBA00038215"/>
    </source>
</evidence>
<protein>
    <submittedName>
        <fullName evidence="5">Beta-lactamase/transpeptidase-like protein</fullName>
    </submittedName>
</protein>
<feature type="compositionally biased region" description="Basic and acidic residues" evidence="2">
    <location>
        <begin position="370"/>
        <end position="393"/>
    </location>
</feature>
<dbReference type="Pfam" id="PF11954">
    <property type="entry name" value="DUF3471"/>
    <property type="match status" value="1"/>
</dbReference>
<dbReference type="Proteomes" id="UP000800200">
    <property type="component" value="Unassembled WGS sequence"/>
</dbReference>
<dbReference type="EMBL" id="ML994700">
    <property type="protein sequence ID" value="KAF2176825.1"/>
    <property type="molecule type" value="Genomic_DNA"/>
</dbReference>
<dbReference type="InterPro" id="IPR021860">
    <property type="entry name" value="Peptidase_S12_Pab87-rel_C"/>
</dbReference>
<keyword evidence="6" id="KW-1185">Reference proteome</keyword>
<feature type="domain" description="Beta-lactamase-related" evidence="3">
    <location>
        <begin position="24"/>
        <end position="326"/>
    </location>
</feature>
<organism evidence="5 6">
    <name type="scientific">Zopfia rhizophila CBS 207.26</name>
    <dbReference type="NCBI Taxonomy" id="1314779"/>
    <lineage>
        <taxon>Eukaryota</taxon>
        <taxon>Fungi</taxon>
        <taxon>Dikarya</taxon>
        <taxon>Ascomycota</taxon>
        <taxon>Pezizomycotina</taxon>
        <taxon>Dothideomycetes</taxon>
        <taxon>Dothideomycetes incertae sedis</taxon>
        <taxon>Zopfiaceae</taxon>
        <taxon>Zopfia</taxon>
    </lineage>
</organism>
<proteinExistence type="inferred from homology"/>
<dbReference type="PANTHER" id="PTHR46825">
    <property type="entry name" value="D-ALANYL-D-ALANINE-CARBOXYPEPTIDASE/ENDOPEPTIDASE AMPH"/>
    <property type="match status" value="1"/>
</dbReference>
<evidence type="ECO:0000256" key="2">
    <source>
        <dbReference type="SAM" id="MobiDB-lite"/>
    </source>
</evidence>